<protein>
    <submittedName>
        <fullName evidence="6">MerR family transcriptional regulator</fullName>
    </submittedName>
</protein>
<comment type="caution">
    <text evidence="6">The sequence shown here is derived from an EMBL/GenBank/DDBJ whole genome shotgun (WGS) entry which is preliminary data.</text>
</comment>
<keyword evidence="4" id="KW-0804">Transcription</keyword>
<evidence type="ECO:0000256" key="3">
    <source>
        <dbReference type="ARBA" id="ARBA00023125"/>
    </source>
</evidence>
<evidence type="ECO:0000313" key="7">
    <source>
        <dbReference type="Proteomes" id="UP000807309"/>
    </source>
</evidence>
<evidence type="ECO:0000256" key="4">
    <source>
        <dbReference type="ARBA" id="ARBA00023163"/>
    </source>
</evidence>
<reference evidence="6 7" key="1">
    <citation type="submission" date="2020-10" db="EMBL/GenBank/DDBJ databases">
        <title>Identification of Nocardia species via Next-generation sequencing and recognition of intraspecies genetic diversity.</title>
        <authorList>
            <person name="Li P."/>
            <person name="Li P."/>
            <person name="Lu B."/>
        </authorList>
    </citation>
    <scope>NUCLEOTIDE SEQUENCE [LARGE SCALE GENOMIC DNA]</scope>
    <source>
        <strain evidence="6 7">N-11</strain>
    </source>
</reference>
<evidence type="ECO:0000256" key="2">
    <source>
        <dbReference type="ARBA" id="ARBA00023015"/>
    </source>
</evidence>
<dbReference type="PROSITE" id="PS50937">
    <property type="entry name" value="HTH_MERR_2"/>
    <property type="match status" value="1"/>
</dbReference>
<sequence length="311" mass="34523">MTENTHRAGLVSIGELSRSTGVPVRTLRFYCDEGILAAERSTGGHRLFDSVSAVDRVLLLRRLRTLGLSLSAITDVLSGDTSIADAVAAERAALDTELRMLAWRRASLLAVEHAPPAERTVRLELLAAVQDRNHAHDRLVKFWRRLLTPLPSAIFDGFVAMNIPDLPADPPPRQVVAYAELTAHITDPTLTAAMSRQLWRTDPTGIHDKRALVTGVAEVCETVDALVAARCAPRLGPELDQFIDVHATARRERDTPRLRRRLLHDAADTHPAIHRYWELTTEITGTTTSGAAQYWLYRALALWSDPAARYR</sequence>
<accession>A0ABS0CGD0</accession>
<dbReference type="RefSeq" id="WP_195036249.1">
    <property type="nucleotide sequence ID" value="NZ_JADLRE010000036.1"/>
</dbReference>
<dbReference type="SUPFAM" id="SSF46955">
    <property type="entry name" value="Putative DNA-binding domain"/>
    <property type="match status" value="1"/>
</dbReference>
<evidence type="ECO:0000313" key="6">
    <source>
        <dbReference type="EMBL" id="MBF6229402.1"/>
    </source>
</evidence>
<keyword evidence="3" id="KW-0238">DNA-binding</keyword>
<keyword evidence="1" id="KW-0678">Repressor</keyword>
<gene>
    <name evidence="6" type="ORF">IU470_30470</name>
</gene>
<dbReference type="PANTHER" id="PTHR30204:SF69">
    <property type="entry name" value="MERR-FAMILY TRANSCRIPTIONAL REGULATOR"/>
    <property type="match status" value="1"/>
</dbReference>
<dbReference type="Pfam" id="PF13411">
    <property type="entry name" value="MerR_1"/>
    <property type="match status" value="1"/>
</dbReference>
<dbReference type="InterPro" id="IPR000551">
    <property type="entry name" value="MerR-type_HTH_dom"/>
</dbReference>
<proteinExistence type="predicted"/>
<keyword evidence="2" id="KW-0805">Transcription regulation</keyword>
<dbReference type="Gene3D" id="1.10.1660.10">
    <property type="match status" value="1"/>
</dbReference>
<organism evidence="6 7">
    <name type="scientific">Nocardia abscessus</name>
    <dbReference type="NCBI Taxonomy" id="120957"/>
    <lineage>
        <taxon>Bacteria</taxon>
        <taxon>Bacillati</taxon>
        <taxon>Actinomycetota</taxon>
        <taxon>Actinomycetes</taxon>
        <taxon>Mycobacteriales</taxon>
        <taxon>Nocardiaceae</taxon>
        <taxon>Nocardia</taxon>
    </lineage>
</organism>
<evidence type="ECO:0000256" key="1">
    <source>
        <dbReference type="ARBA" id="ARBA00022491"/>
    </source>
</evidence>
<dbReference type="InterPro" id="IPR047057">
    <property type="entry name" value="MerR_fam"/>
</dbReference>
<dbReference type="SMART" id="SM00422">
    <property type="entry name" value="HTH_MERR"/>
    <property type="match status" value="1"/>
</dbReference>
<evidence type="ECO:0000259" key="5">
    <source>
        <dbReference type="PROSITE" id="PS50937"/>
    </source>
</evidence>
<keyword evidence="7" id="KW-1185">Reference proteome</keyword>
<feature type="domain" description="HTH merR-type" evidence="5">
    <location>
        <begin position="10"/>
        <end position="79"/>
    </location>
</feature>
<dbReference type="Proteomes" id="UP000807309">
    <property type="component" value="Unassembled WGS sequence"/>
</dbReference>
<dbReference type="InterPro" id="IPR009061">
    <property type="entry name" value="DNA-bd_dom_put_sf"/>
</dbReference>
<dbReference type="EMBL" id="JADLRE010000036">
    <property type="protein sequence ID" value="MBF6229402.1"/>
    <property type="molecule type" value="Genomic_DNA"/>
</dbReference>
<name>A0ABS0CGD0_9NOCA</name>
<dbReference type="CDD" id="cd04761">
    <property type="entry name" value="HTH_MerR-SF"/>
    <property type="match status" value="1"/>
</dbReference>
<dbReference type="PANTHER" id="PTHR30204">
    <property type="entry name" value="REDOX-CYCLING DRUG-SENSING TRANSCRIPTIONAL ACTIVATOR SOXR"/>
    <property type="match status" value="1"/>
</dbReference>